<comment type="caution">
    <text evidence="10">The sequence shown here is derived from an EMBL/GenBank/DDBJ whole genome shotgun (WGS) entry which is preliminary data.</text>
</comment>
<feature type="active site" description="Glycyl thioester intermediate" evidence="6">
    <location>
        <position position="1049"/>
    </location>
</feature>
<evidence type="ECO:0000256" key="2">
    <source>
        <dbReference type="ARBA" id="ARBA00022490"/>
    </source>
</evidence>
<feature type="domain" description="HECT" evidence="9">
    <location>
        <begin position="754"/>
        <end position="1081"/>
    </location>
</feature>
<dbReference type="InterPro" id="IPR009091">
    <property type="entry name" value="RCC1/BLIP-II"/>
</dbReference>
<dbReference type="SUPFAM" id="SSF50985">
    <property type="entry name" value="RCC1/BLIP-II"/>
    <property type="match status" value="1"/>
</dbReference>
<dbReference type="Gene3D" id="3.30.2160.10">
    <property type="entry name" value="Hect, E3 ligase catalytic domain"/>
    <property type="match status" value="1"/>
</dbReference>
<dbReference type="InterPro" id="IPR035983">
    <property type="entry name" value="Hect_E3_ubiquitin_ligase"/>
</dbReference>
<dbReference type="GO" id="GO:0005737">
    <property type="term" value="C:cytoplasm"/>
    <property type="evidence" value="ECO:0007669"/>
    <property type="project" value="UniProtKB-SubCell"/>
</dbReference>
<accession>A0A6A4V7D3</accession>
<organism evidence="10 11">
    <name type="scientific">Amphibalanus amphitrite</name>
    <name type="common">Striped barnacle</name>
    <name type="synonym">Balanus amphitrite</name>
    <dbReference type="NCBI Taxonomy" id="1232801"/>
    <lineage>
        <taxon>Eukaryota</taxon>
        <taxon>Metazoa</taxon>
        <taxon>Ecdysozoa</taxon>
        <taxon>Arthropoda</taxon>
        <taxon>Crustacea</taxon>
        <taxon>Multicrustacea</taxon>
        <taxon>Cirripedia</taxon>
        <taxon>Thoracica</taxon>
        <taxon>Thoracicalcarea</taxon>
        <taxon>Balanomorpha</taxon>
        <taxon>Balanoidea</taxon>
        <taxon>Balanidae</taxon>
        <taxon>Amphibalaninae</taxon>
        <taxon>Amphibalanus</taxon>
    </lineage>
</organism>
<feature type="repeat" description="RCC1" evidence="7">
    <location>
        <begin position="1"/>
        <end position="53"/>
    </location>
</feature>
<dbReference type="PROSITE" id="PS50237">
    <property type="entry name" value="HECT"/>
    <property type="match status" value="1"/>
</dbReference>
<feature type="repeat" description="RCC1" evidence="7">
    <location>
        <begin position="54"/>
        <end position="103"/>
    </location>
</feature>
<dbReference type="GO" id="GO:0006511">
    <property type="term" value="P:ubiquitin-dependent protein catabolic process"/>
    <property type="evidence" value="ECO:0007669"/>
    <property type="project" value="TreeGrafter"/>
</dbReference>
<evidence type="ECO:0000256" key="4">
    <source>
        <dbReference type="ARBA" id="ARBA00022737"/>
    </source>
</evidence>
<sequence length="1081" mass="116878">MYCWGGTVSGELGLGGIEEQQVRTPRHLATLPAGTQIVQVACGYNHTVFLSAEGSVFTCGNNERGQLGHSGQTTRPVLLERLENYPVAQVAAGDQFSLAVTRWGGLFSWGDNRHGQLGTGDPSEFIQRPRQLRALVSKRVVQAACGQAHCLVLTDDGELLSWGSNEHGQLGQGTLGGPPVSQPRLVAALAGLPLGRVVCGGHHCLAVTKCGRVLGWGRNALHQLGLSSEQDQPTPVAIRGLGTQRVRHVAAGENHSAALTREGAVFTFGAGMYGQLGHGGKTNEVHPRQVIELMGSAVSQLICGRQHTLAYVSAGGAAGGKVVAFGLGGSGQLGVPDTPLARTPVTVAGPWTRTAEGTGSEDWPSGGGPLRLFCGGHQSFAVRLPDSPDSAEACDDRQWPAGSQILELTAPQADAIREAARSSSSGSESDCERRDRLLQFAETALGSVACLSGSFLPAGPRHVCTSLQPNLDLSACQRAMQTLYGVTSEPFAEVVHARLAAVPAALPPRPADPEALRALLVLLCWPGLEQLAQPLGDALLAVSELDWAVLSGWLRQLPAPPLLATIGVFKAAVLRLIKRADTLTQCSDGSWRLGGRLQATLRVLRRLHGALLEQPRGRGRPALAVTPTTTPTTTPTGAGPGPPSGAVTDESFYMPELTDLVSVPLDYVGWQLASGGAGGDRYFCHFPFVFDAAAKTQLLQTDALLQMRSAMELAAHQQVAALLTGRVSSGQFLQLTVSRRRLVEDTLQQLWQLTQDDLKKPLRVRFEGEEGEDAGGVRKEFFLVLTRELLDPKYGMFSEFGETNTIWFNPDSLEEDVMYLLIGIVCGLAIYNSTIVNLPFPLALYRKLLDQPLSLDDLAGLSPMTARSLSDVLSYTGDDLEETMCLTFEVTRETFGHVQTIELKPGGSKIAVNQSNKHEYVDLYIDHMLNTSIQKQYHAFHEGFYKVCGSKVLQLFTAPELMTLVIGDENYDWQAFEQNAEYREGYQRDSPPVKLFWQVFHSLTLQQKKQFLLFLTGTDRVPITGMKSIKLYIQPARGGDTFLPVAHTCFNLLDLPEYATAEKLRYKLLQAIQCTEGFGLV</sequence>
<dbReference type="AlphaFoldDB" id="A0A6A4V7D3"/>
<evidence type="ECO:0000256" key="1">
    <source>
        <dbReference type="ARBA" id="ARBA00004496"/>
    </source>
</evidence>
<dbReference type="Gene3D" id="3.30.2410.10">
    <property type="entry name" value="Hect, E3 ligase catalytic domain"/>
    <property type="match status" value="1"/>
</dbReference>
<gene>
    <name evidence="10" type="primary">Herc4</name>
    <name evidence="10" type="ORF">FJT64_012158</name>
</gene>
<proteinExistence type="predicted"/>
<dbReference type="OrthoDB" id="5981550at2759"/>
<dbReference type="SUPFAM" id="SSF56204">
    <property type="entry name" value="Hect, E3 ligase catalytic domain"/>
    <property type="match status" value="1"/>
</dbReference>
<evidence type="ECO:0000256" key="5">
    <source>
        <dbReference type="ARBA" id="ARBA00022786"/>
    </source>
</evidence>
<dbReference type="FunFam" id="3.30.2160.10:FF:000004">
    <property type="entry name" value="probable E3 ubiquitin-protein ligase HERC4 isoform X1"/>
    <property type="match status" value="1"/>
</dbReference>
<dbReference type="InterPro" id="IPR051709">
    <property type="entry name" value="Ub-ligase/GTPase-reg"/>
</dbReference>
<dbReference type="PANTHER" id="PTHR45622:SF76">
    <property type="entry name" value="HECT AND RLD DOMAIN CONTAINING E3 UBIQUITIN LIGASE 4, ISOFORM C"/>
    <property type="match status" value="1"/>
</dbReference>
<name>A0A6A4V7D3_AMPAM</name>
<dbReference type="PROSITE" id="PS00626">
    <property type="entry name" value="RCC1_2"/>
    <property type="match status" value="2"/>
</dbReference>
<keyword evidence="11" id="KW-1185">Reference proteome</keyword>
<dbReference type="InterPro" id="IPR000408">
    <property type="entry name" value="Reg_chr_condens"/>
</dbReference>
<evidence type="ECO:0000256" key="7">
    <source>
        <dbReference type="PROSITE-ProRule" id="PRU00235"/>
    </source>
</evidence>
<dbReference type="PRINTS" id="PR00633">
    <property type="entry name" value="RCCNDNSATION"/>
</dbReference>
<comment type="subcellular location">
    <subcellularLocation>
        <location evidence="1">Cytoplasm</location>
    </subcellularLocation>
</comment>
<dbReference type="GO" id="GO:0009966">
    <property type="term" value="P:regulation of signal transduction"/>
    <property type="evidence" value="ECO:0007669"/>
    <property type="project" value="UniProtKB-ARBA"/>
</dbReference>
<dbReference type="GO" id="GO:0061630">
    <property type="term" value="F:ubiquitin protein ligase activity"/>
    <property type="evidence" value="ECO:0007669"/>
    <property type="project" value="TreeGrafter"/>
</dbReference>
<feature type="compositionally biased region" description="Low complexity" evidence="8">
    <location>
        <begin position="621"/>
        <end position="637"/>
    </location>
</feature>
<protein>
    <submittedName>
        <fullName evidence="10">Putative E3 ubiquitin-protein ligase HERC4</fullName>
    </submittedName>
</protein>
<keyword evidence="3" id="KW-0808">Transferase</keyword>
<evidence type="ECO:0000256" key="6">
    <source>
        <dbReference type="PROSITE-ProRule" id="PRU00104"/>
    </source>
</evidence>
<dbReference type="Gene3D" id="2.130.10.30">
    <property type="entry name" value="Regulator of chromosome condensation 1/beta-lactamase-inhibitor protein II"/>
    <property type="match status" value="2"/>
</dbReference>
<evidence type="ECO:0000313" key="10">
    <source>
        <dbReference type="EMBL" id="KAF0289605.1"/>
    </source>
</evidence>
<dbReference type="EMBL" id="VIIS01002022">
    <property type="protein sequence ID" value="KAF0289605.1"/>
    <property type="molecule type" value="Genomic_DNA"/>
</dbReference>
<evidence type="ECO:0000259" key="9">
    <source>
        <dbReference type="PROSITE" id="PS50237"/>
    </source>
</evidence>
<reference evidence="10 11" key="1">
    <citation type="submission" date="2019-07" db="EMBL/GenBank/DDBJ databases">
        <title>Draft genome assembly of a fouling barnacle, Amphibalanus amphitrite (Darwin, 1854): The first reference genome for Thecostraca.</title>
        <authorList>
            <person name="Kim W."/>
        </authorList>
    </citation>
    <scope>NUCLEOTIDE SEQUENCE [LARGE SCALE GENOMIC DNA]</scope>
    <source>
        <strain evidence="10">SNU_AA5</strain>
        <tissue evidence="10">Soma without cirri and trophi</tissue>
    </source>
</reference>
<dbReference type="GO" id="GO:0016567">
    <property type="term" value="P:protein ubiquitination"/>
    <property type="evidence" value="ECO:0007669"/>
    <property type="project" value="TreeGrafter"/>
</dbReference>
<evidence type="ECO:0000256" key="3">
    <source>
        <dbReference type="ARBA" id="ARBA00022679"/>
    </source>
</evidence>
<dbReference type="Pfam" id="PF25390">
    <property type="entry name" value="WD40_RLD"/>
    <property type="match status" value="1"/>
</dbReference>
<dbReference type="Gene3D" id="3.90.1750.10">
    <property type="entry name" value="Hect, E3 ligase catalytic domains"/>
    <property type="match status" value="1"/>
</dbReference>
<dbReference type="Proteomes" id="UP000440578">
    <property type="component" value="Unassembled WGS sequence"/>
</dbReference>
<dbReference type="SMART" id="SM00119">
    <property type="entry name" value="HECTc"/>
    <property type="match status" value="1"/>
</dbReference>
<dbReference type="Pfam" id="PF00632">
    <property type="entry name" value="HECT"/>
    <property type="match status" value="1"/>
</dbReference>
<dbReference type="PROSITE" id="PS50012">
    <property type="entry name" value="RCC1_3"/>
    <property type="match status" value="7"/>
</dbReference>
<keyword evidence="2" id="KW-0963">Cytoplasm</keyword>
<dbReference type="PANTHER" id="PTHR45622">
    <property type="entry name" value="UBIQUITIN-PROTEIN LIGASE E3A-RELATED"/>
    <property type="match status" value="1"/>
</dbReference>
<keyword evidence="5 6" id="KW-0833">Ubl conjugation pathway</keyword>
<dbReference type="InterPro" id="IPR000569">
    <property type="entry name" value="HECT_dom"/>
</dbReference>
<feature type="region of interest" description="Disordered" evidence="8">
    <location>
        <begin position="618"/>
        <end position="643"/>
    </location>
</feature>
<feature type="repeat" description="RCC1" evidence="7">
    <location>
        <begin position="320"/>
        <end position="385"/>
    </location>
</feature>
<keyword evidence="4" id="KW-0677">Repeat</keyword>
<feature type="repeat" description="RCC1" evidence="7">
    <location>
        <begin position="157"/>
        <end position="210"/>
    </location>
</feature>
<dbReference type="FunFam" id="3.30.2410.10:FF:000003">
    <property type="entry name" value="probable E3 ubiquitin-protein ligase HERC4 isoform X1"/>
    <property type="match status" value="1"/>
</dbReference>
<feature type="repeat" description="RCC1" evidence="7">
    <location>
        <begin position="104"/>
        <end position="156"/>
    </location>
</feature>
<dbReference type="CDD" id="cd00078">
    <property type="entry name" value="HECTc"/>
    <property type="match status" value="1"/>
</dbReference>
<feature type="repeat" description="RCC1" evidence="7">
    <location>
        <begin position="211"/>
        <end position="262"/>
    </location>
</feature>
<dbReference type="InterPro" id="IPR058923">
    <property type="entry name" value="RCC1-like_dom"/>
</dbReference>
<evidence type="ECO:0000313" key="11">
    <source>
        <dbReference type="Proteomes" id="UP000440578"/>
    </source>
</evidence>
<feature type="repeat" description="RCC1" evidence="7">
    <location>
        <begin position="263"/>
        <end position="314"/>
    </location>
</feature>
<evidence type="ECO:0000256" key="8">
    <source>
        <dbReference type="SAM" id="MobiDB-lite"/>
    </source>
</evidence>